<keyword evidence="3" id="KW-1185">Reference proteome</keyword>
<sequence length="138" mass="15066">MEVHDVVSPEVPVPALLNLPLAALVLHTLRTKPHLHDHTVWADARPEGVAHSVAGWTVTLVGAAWVPVCGFVSWRGKLRSVPVLARELLGLSPADAQMLIYHCNEEQAVSLLAQWVDDACAQQYHRLAAMEAELEKAS</sequence>
<keyword evidence="1" id="KW-1133">Transmembrane helix</keyword>
<evidence type="ECO:0000256" key="1">
    <source>
        <dbReference type="SAM" id="Phobius"/>
    </source>
</evidence>
<evidence type="ECO:0000313" key="3">
    <source>
        <dbReference type="Proteomes" id="UP000694257"/>
    </source>
</evidence>
<dbReference type="Proteomes" id="UP000694257">
    <property type="component" value="Chromosome"/>
</dbReference>
<gene>
    <name evidence="2" type="ORF">KV110_33575</name>
</gene>
<feature type="transmembrane region" description="Helical" evidence="1">
    <location>
        <begin position="53"/>
        <end position="74"/>
    </location>
</feature>
<keyword evidence="1" id="KW-0812">Transmembrane</keyword>
<protein>
    <submittedName>
        <fullName evidence="2">Uncharacterized protein</fullName>
    </submittedName>
</protein>
<proteinExistence type="predicted"/>
<accession>A0ABX8RKZ7</accession>
<reference evidence="2 3" key="1">
    <citation type="submission" date="2021-07" db="EMBL/GenBank/DDBJ databases">
        <title>Whole Genome Sequence of Nocardia Iowensis.</title>
        <authorList>
            <person name="Lamm A."/>
            <person name="Collins-Fairclough A.M."/>
            <person name="Bunk B."/>
            <person name="Sproer C."/>
        </authorList>
    </citation>
    <scope>NUCLEOTIDE SEQUENCE [LARGE SCALE GENOMIC DNA]</scope>
    <source>
        <strain evidence="2 3">NRRL 5646</strain>
    </source>
</reference>
<dbReference type="RefSeq" id="WP_218471175.1">
    <property type="nucleotide sequence ID" value="NZ_BAABJN010000006.1"/>
</dbReference>
<name>A0ABX8RKZ7_NOCIO</name>
<organism evidence="2 3">
    <name type="scientific">Nocardia iowensis</name>
    <dbReference type="NCBI Taxonomy" id="204891"/>
    <lineage>
        <taxon>Bacteria</taxon>
        <taxon>Bacillati</taxon>
        <taxon>Actinomycetota</taxon>
        <taxon>Actinomycetes</taxon>
        <taxon>Mycobacteriales</taxon>
        <taxon>Nocardiaceae</taxon>
        <taxon>Nocardia</taxon>
    </lineage>
</organism>
<evidence type="ECO:0000313" key="2">
    <source>
        <dbReference type="EMBL" id="QXN90303.1"/>
    </source>
</evidence>
<dbReference type="EMBL" id="CP078145">
    <property type="protein sequence ID" value="QXN90303.1"/>
    <property type="molecule type" value="Genomic_DNA"/>
</dbReference>
<keyword evidence="1" id="KW-0472">Membrane</keyword>